<name>A0ABY2DGL4_9ACTN</name>
<reference evidence="1 2" key="1">
    <citation type="submission" date="2019-02" db="EMBL/GenBank/DDBJ databases">
        <title>Draft genome sequences of novel Actinobacteria.</title>
        <authorList>
            <person name="Sahin N."/>
            <person name="Ay H."/>
            <person name="Saygin H."/>
        </authorList>
    </citation>
    <scope>NUCLEOTIDE SEQUENCE [LARGE SCALE GENOMIC DNA]</scope>
    <source>
        <strain evidence="1 2">JCM 30529</strain>
    </source>
</reference>
<dbReference type="SUPFAM" id="SSF53098">
    <property type="entry name" value="Ribonuclease H-like"/>
    <property type="match status" value="1"/>
</dbReference>
<dbReference type="Proteomes" id="UP000295626">
    <property type="component" value="Unassembled WGS sequence"/>
</dbReference>
<protein>
    <recommendedName>
        <fullName evidence="3">RNase H type-1 domain-containing protein</fullName>
    </recommendedName>
</protein>
<keyword evidence="2" id="KW-1185">Reference proteome</keyword>
<dbReference type="EMBL" id="SMKE01000335">
    <property type="protein sequence ID" value="TDB94911.1"/>
    <property type="molecule type" value="Genomic_DNA"/>
</dbReference>
<comment type="caution">
    <text evidence="1">The sequence shown here is derived from an EMBL/GenBank/DDBJ whole genome shotgun (WGS) entry which is preliminary data.</text>
</comment>
<gene>
    <name evidence="1" type="ORF">E1091_10575</name>
</gene>
<evidence type="ECO:0000313" key="1">
    <source>
        <dbReference type="EMBL" id="TDB94911.1"/>
    </source>
</evidence>
<proteinExistence type="predicted"/>
<sequence length="290" mass="32612">MEGGGHHMSGGGEWICTNCKIICVQRDGAWVHPEPWATLKARWICANPQPMREATVGESKRGSMQSLKRDRWIIERQLQRLVVPEGTPIQVGVVGWYQHDDVAAAEWRRRHPGTREDGLAQVSHPRGWGYLASDGHYGLGATTTQRRYDGAGELAAELRALFWACRKLLPRWPTTVLTDYPEIHDLVEAWRRGDTERVPEGYNTEDRESGREAKLLRLARAVHQHRDLVTVKVLDDYADTPLGAGANKLSNLGWRWCANRIRKTEAKESGLATAARYLGVDPVLVPVEGE</sequence>
<organism evidence="1 2">
    <name type="scientific">Micromonospora fluostatini</name>
    <dbReference type="NCBI Taxonomy" id="1629071"/>
    <lineage>
        <taxon>Bacteria</taxon>
        <taxon>Bacillati</taxon>
        <taxon>Actinomycetota</taxon>
        <taxon>Actinomycetes</taxon>
        <taxon>Micromonosporales</taxon>
        <taxon>Micromonosporaceae</taxon>
        <taxon>Micromonospora</taxon>
    </lineage>
</organism>
<accession>A0ABY2DGL4</accession>
<dbReference type="InterPro" id="IPR012337">
    <property type="entry name" value="RNaseH-like_sf"/>
</dbReference>
<evidence type="ECO:0000313" key="2">
    <source>
        <dbReference type="Proteomes" id="UP000295626"/>
    </source>
</evidence>
<evidence type="ECO:0008006" key="3">
    <source>
        <dbReference type="Google" id="ProtNLM"/>
    </source>
</evidence>